<keyword evidence="1" id="KW-1133">Transmembrane helix</keyword>
<reference evidence="2" key="1">
    <citation type="submission" date="2018-05" db="EMBL/GenBank/DDBJ databases">
        <authorList>
            <person name="Lanie J.A."/>
            <person name="Ng W.-L."/>
            <person name="Kazmierczak K.M."/>
            <person name="Andrzejewski T.M."/>
            <person name="Davidsen T.M."/>
            <person name="Wayne K.J."/>
            <person name="Tettelin H."/>
            <person name="Glass J.I."/>
            <person name="Rusch D."/>
            <person name="Podicherti R."/>
            <person name="Tsui H.-C.T."/>
            <person name="Winkler M.E."/>
        </authorList>
    </citation>
    <scope>NUCLEOTIDE SEQUENCE</scope>
</reference>
<dbReference type="AlphaFoldDB" id="A0A381V2N4"/>
<organism evidence="2">
    <name type="scientific">marine metagenome</name>
    <dbReference type="NCBI Taxonomy" id="408172"/>
    <lineage>
        <taxon>unclassified sequences</taxon>
        <taxon>metagenomes</taxon>
        <taxon>ecological metagenomes</taxon>
    </lineage>
</organism>
<evidence type="ECO:0000256" key="1">
    <source>
        <dbReference type="SAM" id="Phobius"/>
    </source>
</evidence>
<gene>
    <name evidence="2" type="ORF">METZ01_LOCUS87484</name>
</gene>
<accession>A0A381V2N4</accession>
<proteinExistence type="predicted"/>
<keyword evidence="1" id="KW-0472">Membrane</keyword>
<evidence type="ECO:0000313" key="2">
    <source>
        <dbReference type="EMBL" id="SVA34630.1"/>
    </source>
</evidence>
<keyword evidence="1" id="KW-0812">Transmembrane</keyword>
<feature type="transmembrane region" description="Helical" evidence="1">
    <location>
        <begin position="88"/>
        <end position="109"/>
    </location>
</feature>
<protein>
    <submittedName>
        <fullName evidence="2">Uncharacterized protein</fullName>
    </submittedName>
</protein>
<sequence>MYIVFFLILAVLAYGALFWRDKPLLLLLGIVATTVILLAPIDGSVIIGTEFDSNWTGTEQGTSTDLDRTGSDDLVILALDPEGWDFQVWIWLHIAILIIHSVGFFTILMRAVF</sequence>
<name>A0A381V2N4_9ZZZZ</name>
<dbReference type="EMBL" id="UINC01007693">
    <property type="protein sequence ID" value="SVA34630.1"/>
    <property type="molecule type" value="Genomic_DNA"/>
</dbReference>